<accession>A0A1H0CSF6</accession>
<feature type="domain" description="Peptidase S9 prolyl oligopeptidase catalytic" evidence="1">
    <location>
        <begin position="194"/>
        <end position="358"/>
    </location>
</feature>
<dbReference type="SUPFAM" id="SSF53474">
    <property type="entry name" value="alpha/beta-Hydrolases"/>
    <property type="match status" value="1"/>
</dbReference>
<reference evidence="2 3" key="1">
    <citation type="submission" date="2016-10" db="EMBL/GenBank/DDBJ databases">
        <authorList>
            <person name="de Groot N.N."/>
        </authorList>
    </citation>
    <scope>NUCLEOTIDE SEQUENCE [LARGE SCALE GENOMIC DNA]</scope>
    <source>
        <strain evidence="2 3">DSM 44149</strain>
    </source>
</reference>
<dbReference type="Pfam" id="PF00326">
    <property type="entry name" value="Peptidase_S9"/>
    <property type="match status" value="1"/>
</dbReference>
<dbReference type="Gene3D" id="3.40.50.1820">
    <property type="entry name" value="alpha/beta hydrolase"/>
    <property type="match status" value="1"/>
</dbReference>
<dbReference type="eggNOG" id="COG1073">
    <property type="taxonomic scope" value="Bacteria"/>
</dbReference>
<dbReference type="InterPro" id="IPR001375">
    <property type="entry name" value="Peptidase_S9_cat"/>
</dbReference>
<evidence type="ECO:0000313" key="2">
    <source>
        <dbReference type="EMBL" id="SDN60794.1"/>
    </source>
</evidence>
<organism evidence="2 3">
    <name type="scientific">Allokutzneria albata</name>
    <name type="common">Kibdelosporangium albatum</name>
    <dbReference type="NCBI Taxonomy" id="211114"/>
    <lineage>
        <taxon>Bacteria</taxon>
        <taxon>Bacillati</taxon>
        <taxon>Actinomycetota</taxon>
        <taxon>Actinomycetes</taxon>
        <taxon>Pseudonocardiales</taxon>
        <taxon>Pseudonocardiaceae</taxon>
        <taxon>Allokutzneria</taxon>
    </lineage>
</organism>
<dbReference type="InterPro" id="IPR029058">
    <property type="entry name" value="AB_hydrolase_fold"/>
</dbReference>
<evidence type="ECO:0000259" key="1">
    <source>
        <dbReference type="Pfam" id="PF00326"/>
    </source>
</evidence>
<protein>
    <recommendedName>
        <fullName evidence="1">Peptidase S9 prolyl oligopeptidase catalytic domain-containing protein</fullName>
    </recommendedName>
</protein>
<dbReference type="STRING" id="211114.SAMN04489726_7398"/>
<proteinExistence type="predicted"/>
<sequence length="370" mass="39947">MRKRGIAVAAGVVLVLVVSGVFGVCWWAAGQQIVPNHGTHSDTVLAVKDGSVVLTANSSAARRRGTYWLSWDGGSALMGDVLAQGPDRVERPLLRGSRPTTGTAVYVGGAMPSDPKTTLGLDYSEVMVPTELGLAPAWFIPAAKDTWVIAVHGQNGRRKALMPIAPVFNRLGLPVLAITYRNDEGAPASPDGLLHLGGDEWRDVESAVRYAQEKGARRVVLYGASNGGQIVGQFLSHSPLANATVATMLDAPTTSLPLVGDFAGEQHGAPSVMTWLVHQIMQWRTDTDLDRLDLIKYPPAVKPPTLLIQGDADTQCSVQMNRGFFDTATKSGWRMQYAEFPGAEHTESWNSDPARYEKLVHDFLRLAVDQ</sequence>
<dbReference type="AlphaFoldDB" id="A0A1H0CSF6"/>
<evidence type="ECO:0000313" key="3">
    <source>
        <dbReference type="Proteomes" id="UP000183376"/>
    </source>
</evidence>
<gene>
    <name evidence="2" type="ORF">SAMN04489726_7398</name>
</gene>
<dbReference type="GO" id="GO:0006508">
    <property type="term" value="P:proteolysis"/>
    <property type="evidence" value="ECO:0007669"/>
    <property type="project" value="InterPro"/>
</dbReference>
<name>A0A1H0CSF6_ALLAB</name>
<dbReference type="EMBL" id="LT629701">
    <property type="protein sequence ID" value="SDN60794.1"/>
    <property type="molecule type" value="Genomic_DNA"/>
</dbReference>
<keyword evidence="3" id="KW-1185">Reference proteome</keyword>
<dbReference type="Proteomes" id="UP000183376">
    <property type="component" value="Chromosome I"/>
</dbReference>
<dbReference type="GO" id="GO:0008236">
    <property type="term" value="F:serine-type peptidase activity"/>
    <property type="evidence" value="ECO:0007669"/>
    <property type="project" value="InterPro"/>
</dbReference>